<evidence type="ECO:0000313" key="3">
    <source>
        <dbReference type="Proteomes" id="UP000464178"/>
    </source>
</evidence>
<reference evidence="2 3" key="1">
    <citation type="submission" date="2019-05" db="EMBL/GenBank/DDBJ databases">
        <authorList>
            <consortium name="Science for Life Laboratories"/>
        </authorList>
    </citation>
    <scope>NUCLEOTIDE SEQUENCE [LARGE SCALE GENOMIC DNA]</scope>
    <source>
        <strain evidence="2">Soil9</strain>
    </source>
</reference>
<accession>A0A6P2D261</accession>
<name>A0A6P2D261_9BACT</name>
<dbReference type="Proteomes" id="UP000464178">
    <property type="component" value="Chromosome"/>
</dbReference>
<organism evidence="2 3">
    <name type="scientific">Gemmata massiliana</name>
    <dbReference type="NCBI Taxonomy" id="1210884"/>
    <lineage>
        <taxon>Bacteria</taxon>
        <taxon>Pseudomonadati</taxon>
        <taxon>Planctomycetota</taxon>
        <taxon>Planctomycetia</taxon>
        <taxon>Gemmatales</taxon>
        <taxon>Gemmataceae</taxon>
        <taxon>Gemmata</taxon>
    </lineage>
</organism>
<gene>
    <name evidence="2" type="ORF">SOIL9_32290</name>
</gene>
<keyword evidence="3" id="KW-1185">Reference proteome</keyword>
<protein>
    <submittedName>
        <fullName evidence="2">Uncharacterized protein</fullName>
    </submittedName>
</protein>
<proteinExistence type="predicted"/>
<dbReference type="AlphaFoldDB" id="A0A6P2D261"/>
<evidence type="ECO:0000256" key="1">
    <source>
        <dbReference type="SAM" id="MobiDB-lite"/>
    </source>
</evidence>
<sequence>MRRLVHQGEVHEPRKQLLLDVGHDVQEQFGIVLSNQAFGTIKSETTTAGKKTKKVEPKAVRTPSASRHALVASTMGTRRQRTWLVR</sequence>
<feature type="region of interest" description="Disordered" evidence="1">
    <location>
        <begin position="49"/>
        <end position="86"/>
    </location>
</feature>
<dbReference type="KEGG" id="gms:SOIL9_32290"/>
<evidence type="ECO:0000313" key="2">
    <source>
        <dbReference type="EMBL" id="VTR94485.1"/>
    </source>
</evidence>
<dbReference type="EMBL" id="LR593886">
    <property type="protein sequence ID" value="VTR94485.1"/>
    <property type="molecule type" value="Genomic_DNA"/>
</dbReference>